<dbReference type="OrthoDB" id="7950395at2"/>
<evidence type="ECO:0000256" key="1">
    <source>
        <dbReference type="SAM" id="Coils"/>
    </source>
</evidence>
<dbReference type="AlphaFoldDB" id="A0A1E5XRK9"/>
<evidence type="ECO:0000313" key="2">
    <source>
        <dbReference type="EMBL" id="OEO31236.1"/>
    </source>
</evidence>
<evidence type="ECO:0000313" key="3">
    <source>
        <dbReference type="Proteomes" id="UP000095463"/>
    </source>
</evidence>
<sequence>MATLVRLTEEQIERLIVGMEEMEERLKDMHAELIDIGVPKDTLSRFARLHDRYTEGVAFLLRQRELGRSEDRSG</sequence>
<feature type="coiled-coil region" evidence="1">
    <location>
        <begin position="5"/>
        <end position="32"/>
    </location>
</feature>
<dbReference type="RefSeq" id="WP_069909574.1">
    <property type="nucleotide sequence ID" value="NZ_LAJE02000165.1"/>
</dbReference>
<keyword evidence="1" id="KW-0175">Coiled coil</keyword>
<accession>A0A1E5XRK9</accession>
<reference evidence="2 3" key="1">
    <citation type="journal article" date="2015" name="Genome Announc.">
        <title>Genome Assemblies of Three Soil-Associated Devosia species: D. insulae, D. limi, and D. soli.</title>
        <authorList>
            <person name="Hassan Y.I."/>
            <person name="Lepp D."/>
            <person name="Zhou T."/>
        </authorList>
    </citation>
    <scope>NUCLEOTIDE SEQUENCE [LARGE SCALE GENOMIC DNA]</scope>
    <source>
        <strain evidence="2 3">DS-56</strain>
    </source>
</reference>
<keyword evidence="3" id="KW-1185">Reference proteome</keyword>
<dbReference type="EMBL" id="LAJE02000165">
    <property type="protein sequence ID" value="OEO31236.1"/>
    <property type="molecule type" value="Genomic_DNA"/>
</dbReference>
<gene>
    <name evidence="2" type="ORF">VW23_017265</name>
</gene>
<comment type="caution">
    <text evidence="2">The sequence shown here is derived from an EMBL/GenBank/DDBJ whole genome shotgun (WGS) entry which is preliminary data.</text>
</comment>
<organism evidence="2 3">
    <name type="scientific">Devosia insulae DS-56</name>
    <dbReference type="NCBI Taxonomy" id="1116389"/>
    <lineage>
        <taxon>Bacteria</taxon>
        <taxon>Pseudomonadati</taxon>
        <taxon>Pseudomonadota</taxon>
        <taxon>Alphaproteobacteria</taxon>
        <taxon>Hyphomicrobiales</taxon>
        <taxon>Devosiaceae</taxon>
        <taxon>Devosia</taxon>
    </lineage>
</organism>
<proteinExistence type="predicted"/>
<dbReference type="Proteomes" id="UP000095463">
    <property type="component" value="Unassembled WGS sequence"/>
</dbReference>
<protein>
    <submittedName>
        <fullName evidence="2">Uncharacterized protein</fullName>
    </submittedName>
</protein>
<name>A0A1E5XRK9_9HYPH</name>